<reference evidence="1 2" key="1">
    <citation type="submission" date="2019-10" db="EMBL/GenBank/DDBJ databases">
        <title>Taxonomy of Antarctic Massilia spp.: description of Massilia rubra sp. nov., Massilia aquatica sp. nov., Massilia mucilaginosa sp. nov., Massilia frigida sp. nov. isolated from streams, lakes and regoliths.</title>
        <authorList>
            <person name="Holochova P."/>
            <person name="Sedlacek I."/>
            <person name="Kralova S."/>
            <person name="Maslanova I."/>
            <person name="Busse H.-J."/>
            <person name="Stankova E."/>
            <person name="Vrbovska V."/>
            <person name="Kovarovic V."/>
            <person name="Bartak M."/>
            <person name="Svec P."/>
            <person name="Pantucek R."/>
        </authorList>
    </citation>
    <scope>NUCLEOTIDE SEQUENCE [LARGE SCALE GENOMIC DNA]</scope>
    <source>
        <strain evidence="1 2">CCM 8733</strain>
    </source>
</reference>
<proteinExistence type="predicted"/>
<evidence type="ECO:0000313" key="2">
    <source>
        <dbReference type="Proteomes" id="UP000609726"/>
    </source>
</evidence>
<sequence length="79" mass="8243">MKAVLVPTGASTALMIESRRATGYDTGMAREGALVYLIDTAAGSGNGPIKVIGPAAGDAGRRTVAHGRQSDRPCCQRWR</sequence>
<accession>A0ABX0NN84</accession>
<dbReference type="EMBL" id="WHJH01000003">
    <property type="protein sequence ID" value="NHZ88308.1"/>
    <property type="molecule type" value="Genomic_DNA"/>
</dbReference>
<organism evidence="1 2">
    <name type="scientific">Massilia mucilaginosa</name>
    <dbReference type="NCBI Taxonomy" id="2609282"/>
    <lineage>
        <taxon>Bacteria</taxon>
        <taxon>Pseudomonadati</taxon>
        <taxon>Pseudomonadota</taxon>
        <taxon>Betaproteobacteria</taxon>
        <taxon>Burkholderiales</taxon>
        <taxon>Oxalobacteraceae</taxon>
        <taxon>Telluria group</taxon>
        <taxon>Massilia</taxon>
    </lineage>
</organism>
<protein>
    <submittedName>
        <fullName evidence="1">Uncharacterized protein</fullName>
    </submittedName>
</protein>
<evidence type="ECO:0000313" key="1">
    <source>
        <dbReference type="EMBL" id="NHZ88308.1"/>
    </source>
</evidence>
<keyword evidence="2" id="KW-1185">Reference proteome</keyword>
<gene>
    <name evidence="1" type="ORF">F2P45_04595</name>
</gene>
<name>A0ABX0NN84_9BURK</name>
<dbReference type="Proteomes" id="UP000609726">
    <property type="component" value="Unassembled WGS sequence"/>
</dbReference>
<comment type="caution">
    <text evidence="1">The sequence shown here is derived from an EMBL/GenBank/DDBJ whole genome shotgun (WGS) entry which is preliminary data.</text>
</comment>